<feature type="compositionally biased region" description="Basic residues" evidence="1">
    <location>
        <begin position="102"/>
        <end position="120"/>
    </location>
</feature>
<dbReference type="InterPro" id="IPR038664">
    <property type="entry name" value="Gar1/Naf1_Cbf5-bd_sf"/>
</dbReference>
<evidence type="ECO:0000259" key="2">
    <source>
        <dbReference type="PROSITE" id="PS50042"/>
    </source>
</evidence>
<dbReference type="HOGENOM" id="CLU_165890_0_0_2"/>
<sequence length="120" mass="13095">MTEAYDSKEKLIVQMGEIGEVMHLAKSGRLIVKLNAAGATGIRPGEVLIDSAGRRVGRISELIGPVNAPYASVIPMTDRTARLTGAKVFAGGRPQQQTKTRPSSHGHKQHDKERRRGRRN</sequence>
<accession>A0A075MRD0</accession>
<dbReference type="STRING" id="1459636.NTE_02054"/>
<gene>
    <name evidence="3" type="ORF">NTE_02054</name>
</gene>
<dbReference type="KEGG" id="nev:NTE_02054"/>
<feature type="region of interest" description="Disordered" evidence="1">
    <location>
        <begin position="85"/>
        <end position="120"/>
    </location>
</feature>
<dbReference type="Proteomes" id="UP000028194">
    <property type="component" value="Chromosome"/>
</dbReference>
<dbReference type="SUPFAM" id="SSF50447">
    <property type="entry name" value="Translation proteins"/>
    <property type="match status" value="1"/>
</dbReference>
<feature type="domain" description="Cyclic nucleotide-binding" evidence="2">
    <location>
        <begin position="1"/>
        <end position="74"/>
    </location>
</feature>
<dbReference type="InterPro" id="IPR009000">
    <property type="entry name" value="Transl_B-barrel_sf"/>
</dbReference>
<dbReference type="eggNOG" id="arCOG02466">
    <property type="taxonomic scope" value="Archaea"/>
</dbReference>
<organism evidence="3 4">
    <name type="scientific">Candidatus Nitrososphaera evergladensis SR1</name>
    <dbReference type="NCBI Taxonomy" id="1459636"/>
    <lineage>
        <taxon>Archaea</taxon>
        <taxon>Nitrososphaerota</taxon>
        <taxon>Nitrososphaeria</taxon>
        <taxon>Nitrososphaerales</taxon>
        <taxon>Nitrososphaeraceae</taxon>
        <taxon>Nitrososphaera</taxon>
    </lineage>
</organism>
<evidence type="ECO:0000313" key="4">
    <source>
        <dbReference type="Proteomes" id="UP000028194"/>
    </source>
</evidence>
<evidence type="ECO:0000256" key="1">
    <source>
        <dbReference type="SAM" id="MobiDB-lite"/>
    </source>
</evidence>
<keyword evidence="4" id="KW-1185">Reference proteome</keyword>
<proteinExistence type="predicted"/>
<evidence type="ECO:0000313" key="3">
    <source>
        <dbReference type="EMBL" id="AIF84111.1"/>
    </source>
</evidence>
<dbReference type="PROSITE" id="PS50042">
    <property type="entry name" value="CNMP_BINDING_3"/>
    <property type="match status" value="1"/>
</dbReference>
<protein>
    <submittedName>
        <fullName evidence="3">RNA-binding protein involved in rRNA processing</fullName>
    </submittedName>
</protein>
<dbReference type="EMBL" id="CP007174">
    <property type="protein sequence ID" value="AIF84111.1"/>
    <property type="molecule type" value="Genomic_DNA"/>
</dbReference>
<dbReference type="AlphaFoldDB" id="A0A075MRD0"/>
<reference evidence="3 4" key="1">
    <citation type="journal article" date="2014" name="PLoS ONE">
        <title>Genome Sequence of Candidatus Nitrososphaera evergladensis from Group I.1b Enriched from Everglades Soil Reveals Novel Genomic Features of the Ammonia-Oxidizing Archaea.</title>
        <authorList>
            <person name="Zhalnina K.V."/>
            <person name="Dias R."/>
            <person name="Leonard M.T."/>
            <person name="Dorr de Quadros P."/>
            <person name="Camargo F.A."/>
            <person name="Drew J.C."/>
            <person name="Farmerie W.G."/>
            <person name="Daroub S.H."/>
            <person name="Triplett E.W."/>
        </authorList>
    </citation>
    <scope>NUCLEOTIDE SEQUENCE [LARGE SCALE GENOMIC DNA]</scope>
    <source>
        <strain evidence="3 4">SR1</strain>
    </source>
</reference>
<dbReference type="InterPro" id="IPR000595">
    <property type="entry name" value="cNMP-bd_dom"/>
</dbReference>
<dbReference type="Gene3D" id="2.40.10.230">
    <property type="entry name" value="Probable tRNA pseudouridine synthase domain"/>
    <property type="match status" value="1"/>
</dbReference>
<name>A0A075MRD0_9ARCH</name>